<sequence>MTQQTIPEIRAIICKRDVELGIECLGSLKRFSADPVRIVLHDDGSISKDERARLEEGLPGAVLISREEADDVMNPLLKATPRTLAFRERSPMGRKLVDVGIFSKGDIILCDTDVLFFRPFKGAFSWPNETIKTVHVLDVADSFCLKPWQTGPLHLLHRFNAGFMMIRKELFDMDLMERTVRLIEDNPGYIENKPYQWFLEQTCWASVAGEHPAMMWAGNQLRVISKNDRYSTDLVGGHFVGNVRHMLAQFRDQARVTGVEHTEPVTIEFERTRPYSTTAFIANRLSNRIRYALAS</sequence>
<gene>
    <name evidence="1" type="ORF">DY251_17120</name>
</gene>
<name>A0A371X969_9HYPH</name>
<dbReference type="Proteomes" id="UP000262379">
    <property type="component" value="Unassembled WGS sequence"/>
</dbReference>
<evidence type="ECO:0000313" key="1">
    <source>
        <dbReference type="EMBL" id="RFC65752.1"/>
    </source>
</evidence>
<accession>A0A371X969</accession>
<comment type="caution">
    <text evidence="1">The sequence shown here is derived from an EMBL/GenBank/DDBJ whole genome shotgun (WGS) entry which is preliminary data.</text>
</comment>
<dbReference type="EMBL" id="QURN01000014">
    <property type="protein sequence ID" value="RFC65752.1"/>
    <property type="molecule type" value="Genomic_DNA"/>
</dbReference>
<dbReference type="RefSeq" id="WP_116625123.1">
    <property type="nucleotide sequence ID" value="NZ_QURN01000014.1"/>
</dbReference>
<protein>
    <recommendedName>
        <fullName evidence="3">Nucleotide-diphospho-sugar transferase domain-containing protein</fullName>
    </recommendedName>
</protein>
<proteinExistence type="predicted"/>
<dbReference type="SUPFAM" id="SSF53448">
    <property type="entry name" value="Nucleotide-diphospho-sugar transferases"/>
    <property type="match status" value="1"/>
</dbReference>
<dbReference type="AlphaFoldDB" id="A0A371X969"/>
<evidence type="ECO:0000313" key="2">
    <source>
        <dbReference type="Proteomes" id="UP000262379"/>
    </source>
</evidence>
<reference evidence="2" key="1">
    <citation type="submission" date="2018-08" db="EMBL/GenBank/DDBJ databases">
        <authorList>
            <person name="Im W.T."/>
        </authorList>
    </citation>
    <scope>NUCLEOTIDE SEQUENCE [LARGE SCALE GENOMIC DNA]</scope>
    <source>
        <strain evidence="2">LA-28</strain>
    </source>
</reference>
<keyword evidence="2" id="KW-1185">Reference proteome</keyword>
<dbReference type="InterPro" id="IPR029044">
    <property type="entry name" value="Nucleotide-diphossugar_trans"/>
</dbReference>
<evidence type="ECO:0008006" key="3">
    <source>
        <dbReference type="Google" id="ProtNLM"/>
    </source>
</evidence>
<organism evidence="1 2">
    <name type="scientific">Mesorhizobium denitrificans</name>
    <dbReference type="NCBI Taxonomy" id="2294114"/>
    <lineage>
        <taxon>Bacteria</taxon>
        <taxon>Pseudomonadati</taxon>
        <taxon>Pseudomonadota</taxon>
        <taxon>Alphaproteobacteria</taxon>
        <taxon>Hyphomicrobiales</taxon>
        <taxon>Phyllobacteriaceae</taxon>
        <taxon>Mesorhizobium</taxon>
    </lineage>
</organism>